<dbReference type="AlphaFoldDB" id="A0A517X1P4"/>
<reference evidence="2 3" key="1">
    <citation type="submission" date="2019-03" db="EMBL/GenBank/DDBJ databases">
        <title>Deep-cultivation of Planctomycetes and their phenomic and genomic characterization uncovers novel biology.</title>
        <authorList>
            <person name="Wiegand S."/>
            <person name="Jogler M."/>
            <person name="Boedeker C."/>
            <person name="Pinto D."/>
            <person name="Vollmers J."/>
            <person name="Rivas-Marin E."/>
            <person name="Kohn T."/>
            <person name="Peeters S.H."/>
            <person name="Heuer A."/>
            <person name="Rast P."/>
            <person name="Oberbeckmann S."/>
            <person name="Bunk B."/>
            <person name="Jeske O."/>
            <person name="Meyerdierks A."/>
            <person name="Storesund J.E."/>
            <person name="Kallscheuer N."/>
            <person name="Luecker S."/>
            <person name="Lage O.M."/>
            <person name="Pohl T."/>
            <person name="Merkel B.J."/>
            <person name="Hornburger P."/>
            <person name="Mueller R.-W."/>
            <person name="Bruemmer F."/>
            <person name="Labrenz M."/>
            <person name="Spormann A.M."/>
            <person name="Op den Camp H."/>
            <person name="Overmann J."/>
            <person name="Amann R."/>
            <person name="Jetten M.S.M."/>
            <person name="Mascher T."/>
            <person name="Medema M.H."/>
            <person name="Devos D.P."/>
            <person name="Kaster A.-K."/>
            <person name="Ovreas L."/>
            <person name="Rohde M."/>
            <person name="Galperin M.Y."/>
            <person name="Jogler C."/>
        </authorList>
    </citation>
    <scope>NUCLEOTIDE SEQUENCE [LARGE SCALE GENOMIC DNA]</scope>
    <source>
        <strain evidence="2 3">V202</strain>
    </source>
</reference>
<keyword evidence="3" id="KW-1185">Reference proteome</keyword>
<sequence length="96" mass="11253">MNIIGVIMIFAGCWIVAMNWLVAWRIWVVKDEAPSWVPIVGGALVSFGLWLLPYESLSRLWWIGFLVDYGCFFGFVHTAWCWMLYFWRRSGDDKKG</sequence>
<feature type="transmembrane region" description="Helical" evidence="1">
    <location>
        <begin position="60"/>
        <end position="87"/>
    </location>
</feature>
<feature type="transmembrane region" description="Helical" evidence="1">
    <location>
        <begin position="6"/>
        <end position="24"/>
    </location>
</feature>
<gene>
    <name evidence="2" type="ORF">V202x_48490</name>
</gene>
<dbReference type="Proteomes" id="UP000318384">
    <property type="component" value="Chromosome"/>
</dbReference>
<accession>A0A517X1P4</accession>
<evidence type="ECO:0000313" key="2">
    <source>
        <dbReference type="EMBL" id="QDU11427.1"/>
    </source>
</evidence>
<keyword evidence="1" id="KW-1133">Transmembrane helix</keyword>
<keyword evidence="1" id="KW-0812">Transmembrane</keyword>
<protein>
    <submittedName>
        <fullName evidence="2">Uncharacterized protein</fullName>
    </submittedName>
</protein>
<feature type="transmembrane region" description="Helical" evidence="1">
    <location>
        <begin position="36"/>
        <end position="54"/>
    </location>
</feature>
<evidence type="ECO:0000313" key="3">
    <source>
        <dbReference type="Proteomes" id="UP000318384"/>
    </source>
</evidence>
<proteinExistence type="predicted"/>
<evidence type="ECO:0000256" key="1">
    <source>
        <dbReference type="SAM" id="Phobius"/>
    </source>
</evidence>
<organism evidence="2 3">
    <name type="scientific">Gimesia aquarii</name>
    <dbReference type="NCBI Taxonomy" id="2527964"/>
    <lineage>
        <taxon>Bacteria</taxon>
        <taxon>Pseudomonadati</taxon>
        <taxon>Planctomycetota</taxon>
        <taxon>Planctomycetia</taxon>
        <taxon>Planctomycetales</taxon>
        <taxon>Planctomycetaceae</taxon>
        <taxon>Gimesia</taxon>
    </lineage>
</organism>
<name>A0A517X1P4_9PLAN</name>
<keyword evidence="1" id="KW-0472">Membrane</keyword>
<dbReference type="EMBL" id="CP037422">
    <property type="protein sequence ID" value="QDU11427.1"/>
    <property type="molecule type" value="Genomic_DNA"/>
</dbReference>